<evidence type="ECO:0000313" key="2">
    <source>
        <dbReference type="Proteomes" id="UP000664218"/>
    </source>
</evidence>
<dbReference type="AlphaFoldDB" id="A0A939H9X7"/>
<comment type="caution">
    <text evidence="1">The sequence shown here is derived from an EMBL/GenBank/DDBJ whole genome shotgun (WGS) entry which is preliminary data.</text>
</comment>
<keyword evidence="2" id="KW-1185">Reference proteome</keyword>
<reference evidence="1" key="1">
    <citation type="submission" date="2021-03" db="EMBL/GenBank/DDBJ databases">
        <title>Proteiniclasticum marinus sp. nov., isolated from tidal flat sediment.</title>
        <authorList>
            <person name="Namirimu T."/>
            <person name="Yang J.-A."/>
            <person name="Yang S.-H."/>
            <person name="Kim Y.-J."/>
            <person name="Kwon K.K."/>
        </authorList>
    </citation>
    <scope>NUCLEOTIDE SEQUENCE</scope>
    <source>
        <strain evidence="1">SCR006</strain>
    </source>
</reference>
<accession>A0A939H9X7</accession>
<proteinExistence type="predicted"/>
<organism evidence="1 2">
    <name type="scientific">Proteiniclasticum aestuarii</name>
    <dbReference type="NCBI Taxonomy" id="2817862"/>
    <lineage>
        <taxon>Bacteria</taxon>
        <taxon>Bacillati</taxon>
        <taxon>Bacillota</taxon>
        <taxon>Clostridia</taxon>
        <taxon>Eubacteriales</taxon>
        <taxon>Clostridiaceae</taxon>
        <taxon>Proteiniclasticum</taxon>
    </lineage>
</organism>
<sequence>MENIIVLLVIGLILAAAVMKILRDRKNGVKCSGCPQSKTCSQISCEVDSELLGRSDIKLLRK</sequence>
<dbReference type="EMBL" id="JAFNJU010000010">
    <property type="protein sequence ID" value="MBO1265866.1"/>
    <property type="molecule type" value="Genomic_DNA"/>
</dbReference>
<dbReference type="RefSeq" id="WP_207600390.1">
    <property type="nucleotide sequence ID" value="NZ_JAFNJU010000010.1"/>
</dbReference>
<dbReference type="Proteomes" id="UP000664218">
    <property type="component" value="Unassembled WGS sequence"/>
</dbReference>
<evidence type="ECO:0000313" key="1">
    <source>
        <dbReference type="EMBL" id="MBO1265866.1"/>
    </source>
</evidence>
<gene>
    <name evidence="1" type="ORF">J3A84_12570</name>
</gene>
<protein>
    <submittedName>
        <fullName evidence="1">FeoB-associated Cys-rich membrane protein</fullName>
    </submittedName>
</protein>
<name>A0A939H9X7_9CLOT</name>
<dbReference type="Pfam" id="PF12669">
    <property type="entry name" value="FeoB_associated"/>
    <property type="match status" value="1"/>
</dbReference>